<accession>A0ABW7X772</accession>
<dbReference type="PANTHER" id="PTHR43767">
    <property type="entry name" value="LONG-CHAIN-FATTY-ACID--COA LIGASE"/>
    <property type="match status" value="1"/>
</dbReference>
<feature type="domain" description="AMP-dependent synthetase/ligase" evidence="1">
    <location>
        <begin position="30"/>
        <end position="390"/>
    </location>
</feature>
<evidence type="ECO:0000313" key="3">
    <source>
        <dbReference type="EMBL" id="MFI2476981.1"/>
    </source>
</evidence>
<dbReference type="RefSeq" id="WP_357409989.1">
    <property type="nucleotide sequence ID" value="NZ_JBEYCD010000017.1"/>
</dbReference>
<comment type="caution">
    <text evidence="3">The sequence shown here is derived from an EMBL/GenBank/DDBJ whole genome shotgun (WGS) entry which is preliminary data.</text>
</comment>
<dbReference type="CDD" id="cd17631">
    <property type="entry name" value="FACL_FadD13-like"/>
    <property type="match status" value="1"/>
</dbReference>
<name>A0ABW7X772_9NOCA</name>
<dbReference type="Gene3D" id="3.30.300.30">
    <property type="match status" value="1"/>
</dbReference>
<dbReference type="InterPro" id="IPR045851">
    <property type="entry name" value="AMP-bd_C_sf"/>
</dbReference>
<dbReference type="GO" id="GO:0004467">
    <property type="term" value="F:long-chain fatty acid-CoA ligase activity"/>
    <property type="evidence" value="ECO:0007669"/>
    <property type="project" value="UniProtKB-EC"/>
</dbReference>
<dbReference type="InterPro" id="IPR042099">
    <property type="entry name" value="ANL_N_sf"/>
</dbReference>
<evidence type="ECO:0000313" key="4">
    <source>
        <dbReference type="Proteomes" id="UP001611415"/>
    </source>
</evidence>
<keyword evidence="4" id="KW-1185">Reference proteome</keyword>
<keyword evidence="3" id="KW-0436">Ligase</keyword>
<protein>
    <submittedName>
        <fullName evidence="3">Long-chain-fatty-acid--CoA ligase</fullName>
        <ecNumber evidence="3">6.2.1.3</ecNumber>
    </submittedName>
</protein>
<dbReference type="InterPro" id="IPR050237">
    <property type="entry name" value="ATP-dep_AMP-bd_enzyme"/>
</dbReference>
<sequence>MITTSGRRPAAEAGIDLPRSRRRHWNNQVRRHAQMIPDHPALRYLGRTVTWRELHDRSIALARALRQRGVETGDRVLVLMLNRPEYVETLLAITAAGAIAVPVNIRTSPAEAVFIATDVGAKAVVTDRAMAEPAAAVAAESPAVEFIVAVDDAEQGQLSYEQLIADDTGELPDIDVPDDSTALILYTSGTTGKPKGAMISHANLNAICMAFIDSLSCRRGDVVSVAVPLFHIGGIASVLPQLYFGGPSVIHPIGEFDGDRTLDVFEQEGTTWVFLVPAQWQAVADAQLRRPRPVSLRVLSWGAAPASDTLLRAMGDAFPDAETVAVFGQTESTGFACYLDGRYSLSKLGSVGVATSALEVRVVDDEMHDVPVGEVGEIVFRGPTVMAGYWQRPDATAEAFAGGWLHSGDLGRQDDDGFLYIVDRKKDMIISGGENIYCAEVENALMDHPAIAEVAVIGRADDRWGEIAVAVVALHEDQTFDLDEVGVFLGPRLARFKHPKDLVVVDELPRNVGGKVLKTVLRDTFGSQDLGLSQPTA</sequence>
<dbReference type="EMBL" id="JBIRYO010000020">
    <property type="protein sequence ID" value="MFI2476981.1"/>
    <property type="molecule type" value="Genomic_DNA"/>
</dbReference>
<dbReference type="Proteomes" id="UP001611415">
    <property type="component" value="Unassembled WGS sequence"/>
</dbReference>
<dbReference type="SUPFAM" id="SSF56801">
    <property type="entry name" value="Acetyl-CoA synthetase-like"/>
    <property type="match status" value="1"/>
</dbReference>
<feature type="domain" description="AMP-binding enzyme C-terminal" evidence="2">
    <location>
        <begin position="440"/>
        <end position="515"/>
    </location>
</feature>
<organism evidence="3 4">
    <name type="scientific">Nocardia xishanensis</name>
    <dbReference type="NCBI Taxonomy" id="238964"/>
    <lineage>
        <taxon>Bacteria</taxon>
        <taxon>Bacillati</taxon>
        <taxon>Actinomycetota</taxon>
        <taxon>Actinomycetes</taxon>
        <taxon>Mycobacteriales</taxon>
        <taxon>Nocardiaceae</taxon>
        <taxon>Nocardia</taxon>
    </lineage>
</organism>
<dbReference type="Pfam" id="PF00501">
    <property type="entry name" value="AMP-binding"/>
    <property type="match status" value="1"/>
</dbReference>
<dbReference type="Pfam" id="PF13193">
    <property type="entry name" value="AMP-binding_C"/>
    <property type="match status" value="1"/>
</dbReference>
<gene>
    <name evidence="3" type="ORF">ACH49W_26665</name>
</gene>
<proteinExistence type="predicted"/>
<evidence type="ECO:0000259" key="2">
    <source>
        <dbReference type="Pfam" id="PF13193"/>
    </source>
</evidence>
<evidence type="ECO:0000259" key="1">
    <source>
        <dbReference type="Pfam" id="PF00501"/>
    </source>
</evidence>
<dbReference type="NCBIfam" id="NF004837">
    <property type="entry name" value="PRK06187.1"/>
    <property type="match status" value="1"/>
</dbReference>
<dbReference type="InterPro" id="IPR025110">
    <property type="entry name" value="AMP-bd_C"/>
</dbReference>
<reference evidence="3 4" key="1">
    <citation type="submission" date="2024-10" db="EMBL/GenBank/DDBJ databases">
        <title>The Natural Products Discovery Center: Release of the First 8490 Sequenced Strains for Exploring Actinobacteria Biosynthetic Diversity.</title>
        <authorList>
            <person name="Kalkreuter E."/>
            <person name="Kautsar S.A."/>
            <person name="Yang D."/>
            <person name="Bader C.D."/>
            <person name="Teijaro C.N."/>
            <person name="Fluegel L."/>
            <person name="Davis C.M."/>
            <person name="Simpson J.R."/>
            <person name="Lauterbach L."/>
            <person name="Steele A.D."/>
            <person name="Gui C."/>
            <person name="Meng S."/>
            <person name="Li G."/>
            <person name="Viehrig K."/>
            <person name="Ye F."/>
            <person name="Su P."/>
            <person name="Kiefer A.F."/>
            <person name="Nichols A."/>
            <person name="Cepeda A.J."/>
            <person name="Yan W."/>
            <person name="Fan B."/>
            <person name="Jiang Y."/>
            <person name="Adhikari A."/>
            <person name="Zheng C.-J."/>
            <person name="Schuster L."/>
            <person name="Cowan T.M."/>
            <person name="Smanski M.J."/>
            <person name="Chevrette M.G."/>
            <person name="De Carvalho L.P.S."/>
            <person name="Shen B."/>
        </authorList>
    </citation>
    <scope>NUCLEOTIDE SEQUENCE [LARGE SCALE GENOMIC DNA]</scope>
    <source>
        <strain evidence="3 4">NPDC019275</strain>
    </source>
</reference>
<dbReference type="Gene3D" id="3.40.50.12780">
    <property type="entry name" value="N-terminal domain of ligase-like"/>
    <property type="match status" value="1"/>
</dbReference>
<dbReference type="PANTHER" id="PTHR43767:SF1">
    <property type="entry name" value="NONRIBOSOMAL PEPTIDE SYNTHASE PES1 (EUROFUNG)-RELATED"/>
    <property type="match status" value="1"/>
</dbReference>
<dbReference type="InterPro" id="IPR000873">
    <property type="entry name" value="AMP-dep_synth/lig_dom"/>
</dbReference>
<dbReference type="PROSITE" id="PS00455">
    <property type="entry name" value="AMP_BINDING"/>
    <property type="match status" value="1"/>
</dbReference>
<dbReference type="EC" id="6.2.1.3" evidence="3"/>
<dbReference type="InterPro" id="IPR020845">
    <property type="entry name" value="AMP-binding_CS"/>
</dbReference>